<dbReference type="Proteomes" id="UP000298860">
    <property type="component" value="Unassembled WGS sequence"/>
</dbReference>
<proteinExistence type="predicted"/>
<organism evidence="2 3">
    <name type="scientific">Gandjariella thermophila</name>
    <dbReference type="NCBI Taxonomy" id="1931992"/>
    <lineage>
        <taxon>Bacteria</taxon>
        <taxon>Bacillati</taxon>
        <taxon>Actinomycetota</taxon>
        <taxon>Actinomycetes</taxon>
        <taxon>Pseudonocardiales</taxon>
        <taxon>Pseudonocardiaceae</taxon>
        <taxon>Gandjariella</taxon>
    </lineage>
</organism>
<reference evidence="3" key="1">
    <citation type="submission" date="2019-04" db="EMBL/GenBank/DDBJ databases">
        <title>Draft genome sequence of Pseudonocardiaceae bacterium SL3-2-4.</title>
        <authorList>
            <person name="Ningsih F."/>
            <person name="Yokota A."/>
            <person name="Sakai Y."/>
            <person name="Nanatani K."/>
            <person name="Yabe S."/>
            <person name="Oetari A."/>
            <person name="Sjamsuridzal W."/>
        </authorList>
    </citation>
    <scope>NUCLEOTIDE SEQUENCE [LARGE SCALE GENOMIC DNA]</scope>
    <source>
        <strain evidence="3">SL3-2-4</strain>
    </source>
</reference>
<gene>
    <name evidence="2" type="ORF">GTS_07680</name>
</gene>
<protein>
    <recommendedName>
        <fullName evidence="4">Ferredoxin</fullName>
    </recommendedName>
</protein>
<dbReference type="RefSeq" id="WP_307722897.1">
    <property type="nucleotide sequence ID" value="NZ_BJFL01000002.1"/>
</dbReference>
<accession>A0A4D4IXN4</accession>
<evidence type="ECO:0000256" key="1">
    <source>
        <dbReference type="SAM" id="MobiDB-lite"/>
    </source>
</evidence>
<name>A0A4D4IXN4_9PSEU</name>
<evidence type="ECO:0008006" key="4">
    <source>
        <dbReference type="Google" id="ProtNLM"/>
    </source>
</evidence>
<dbReference type="EMBL" id="BJFL01000002">
    <property type="protein sequence ID" value="GDY29135.1"/>
    <property type="molecule type" value="Genomic_DNA"/>
</dbReference>
<dbReference type="AlphaFoldDB" id="A0A4D4IXN4"/>
<evidence type="ECO:0000313" key="2">
    <source>
        <dbReference type="EMBL" id="GDY29135.1"/>
    </source>
</evidence>
<feature type="compositionally biased region" description="Low complexity" evidence="1">
    <location>
        <begin position="7"/>
        <end position="21"/>
    </location>
</feature>
<evidence type="ECO:0000313" key="3">
    <source>
        <dbReference type="Proteomes" id="UP000298860"/>
    </source>
</evidence>
<comment type="caution">
    <text evidence="2">The sequence shown here is derived from an EMBL/GenBank/DDBJ whole genome shotgun (WGS) entry which is preliminary data.</text>
</comment>
<feature type="region of interest" description="Disordered" evidence="1">
    <location>
        <begin position="1"/>
        <end position="23"/>
    </location>
</feature>
<keyword evidence="3" id="KW-1185">Reference proteome</keyword>
<sequence length="114" mass="12045">MTDHAAVRAASAEAGSPAEAANDTAADRRLYLEGGLRPLTCHGCGIEVLVKKLSPEHTSIQWTTGTDRCPEIAARVAAGEHPARVDTCARLRASIEHAVHEGLVEVPRREADAG</sequence>